<evidence type="ECO:0000313" key="2">
    <source>
        <dbReference type="Proteomes" id="UP000598146"/>
    </source>
</evidence>
<dbReference type="AlphaFoldDB" id="A0A931G0D8"/>
<dbReference type="RefSeq" id="WP_196418441.1">
    <property type="nucleotide sequence ID" value="NZ_JADQTO010000022.1"/>
</dbReference>
<comment type="caution">
    <text evidence="1">The sequence shown here is derived from an EMBL/GenBank/DDBJ whole genome shotgun (WGS) entry which is preliminary data.</text>
</comment>
<sequence>MTDPVGRRDAMPVLRPWLDARDPWRFVDNDPESDPTVFVPYLAHLETPGGQIHEPTRWAIVGARTVFIQSIRVTSGVTPIGQPPGGFPGGDVPLAGVESGRVDIRPVPADWHQLRARYPWAYEEWCAHEAREMYQWAEDGMSVEDIAARLARPPEHITAKLARVRALVDAAGWAPPRVEYTPYDRYAPSQFTEPVDPGIEQADPPPRLWYDEDPEVDPTAHLRFVLHLRRRGEQTETAEPAYEVQLRKDAIWYHRVRDGRHPRPRLTEVAAGWVEIRPVPADQERLRATYPAAYGPWRADQALLVLRAGRGRGGLTDNLRIAELGRPPDHVAAKYARLEELARAARTPGPRAEPAPHHRYPNRIEGQYIVSVLDVAIPREVAARAGATDVVLLNGCFGCTLTDEQVEALRADPDVDYISDDAVIDLR</sequence>
<evidence type="ECO:0000313" key="1">
    <source>
        <dbReference type="EMBL" id="MBG0566668.1"/>
    </source>
</evidence>
<keyword evidence="2" id="KW-1185">Reference proteome</keyword>
<gene>
    <name evidence="1" type="ORF">I4J89_35000</name>
</gene>
<protein>
    <submittedName>
        <fullName evidence="1">Uncharacterized protein</fullName>
    </submittedName>
</protein>
<accession>A0A931G0D8</accession>
<name>A0A931G0D8_9ACTN</name>
<dbReference type="EMBL" id="JADQTO010000022">
    <property type="protein sequence ID" value="MBG0566668.1"/>
    <property type="molecule type" value="Genomic_DNA"/>
</dbReference>
<organism evidence="1 2">
    <name type="scientific">Actinoplanes aureus</name>
    <dbReference type="NCBI Taxonomy" id="2792083"/>
    <lineage>
        <taxon>Bacteria</taxon>
        <taxon>Bacillati</taxon>
        <taxon>Actinomycetota</taxon>
        <taxon>Actinomycetes</taxon>
        <taxon>Micromonosporales</taxon>
        <taxon>Micromonosporaceae</taxon>
        <taxon>Actinoplanes</taxon>
    </lineage>
</organism>
<dbReference type="Proteomes" id="UP000598146">
    <property type="component" value="Unassembled WGS sequence"/>
</dbReference>
<reference evidence="1" key="1">
    <citation type="submission" date="2020-11" db="EMBL/GenBank/DDBJ databases">
        <title>Isolation and identification of active actinomycetes.</title>
        <authorList>
            <person name="Sun X."/>
        </authorList>
    </citation>
    <scope>NUCLEOTIDE SEQUENCE</scope>
    <source>
        <strain evidence="1">NEAU-A11</strain>
    </source>
</reference>
<proteinExistence type="predicted"/>